<evidence type="ECO:0000259" key="4">
    <source>
        <dbReference type="PROSITE" id="PS50089"/>
    </source>
</evidence>
<feature type="domain" description="RING-type" evidence="4">
    <location>
        <begin position="231"/>
        <end position="273"/>
    </location>
</feature>
<feature type="region of interest" description="Disordered" evidence="2">
    <location>
        <begin position="165"/>
        <end position="215"/>
    </location>
</feature>
<feature type="region of interest" description="Disordered" evidence="2">
    <location>
        <begin position="1"/>
        <end position="23"/>
    </location>
</feature>
<evidence type="ECO:0000256" key="1">
    <source>
        <dbReference type="PROSITE-ProRule" id="PRU00175"/>
    </source>
</evidence>
<dbReference type="Pfam" id="PF13639">
    <property type="entry name" value="zf-RING_2"/>
    <property type="match status" value="1"/>
</dbReference>
<reference evidence="5 6" key="1">
    <citation type="submission" date="2016-06" db="EMBL/GenBank/DDBJ databases">
        <authorList>
            <person name="Kjaerup R.B."/>
            <person name="Dalgaard T.S."/>
            <person name="Juul-Madsen H.R."/>
        </authorList>
    </citation>
    <scope>NUCLEOTIDE SEQUENCE [LARGE SCALE GENOMIC DNA]</scope>
</reference>
<evidence type="ECO:0000313" key="5">
    <source>
        <dbReference type="EMBL" id="SMQ50249.1"/>
    </source>
</evidence>
<dbReference type="Gene3D" id="3.30.40.10">
    <property type="entry name" value="Zinc/RING finger domain, C3HC4 (zinc finger)"/>
    <property type="match status" value="1"/>
</dbReference>
<dbReference type="GO" id="GO:0006511">
    <property type="term" value="P:ubiquitin-dependent protein catabolic process"/>
    <property type="evidence" value="ECO:0007669"/>
    <property type="project" value="TreeGrafter"/>
</dbReference>
<feature type="compositionally biased region" description="Low complexity" evidence="2">
    <location>
        <begin position="361"/>
        <end position="393"/>
    </location>
</feature>
<dbReference type="InterPro" id="IPR001841">
    <property type="entry name" value="Znf_RING"/>
</dbReference>
<dbReference type="SMART" id="SM00184">
    <property type="entry name" value="RING"/>
    <property type="match status" value="1"/>
</dbReference>
<feature type="compositionally biased region" description="Low complexity" evidence="2">
    <location>
        <begin position="340"/>
        <end position="352"/>
    </location>
</feature>
<dbReference type="FunFam" id="3.30.40.10:FF:000539">
    <property type="entry name" value="Ring finger domain protein"/>
    <property type="match status" value="1"/>
</dbReference>
<feature type="region of interest" description="Disordered" evidence="2">
    <location>
        <begin position="329"/>
        <end position="422"/>
    </location>
</feature>
<name>A0A1X7RS71_ZYMT9</name>
<dbReference type="GO" id="GO:0005737">
    <property type="term" value="C:cytoplasm"/>
    <property type="evidence" value="ECO:0007669"/>
    <property type="project" value="TreeGrafter"/>
</dbReference>
<evidence type="ECO:0000256" key="3">
    <source>
        <dbReference type="SAM" id="Phobius"/>
    </source>
</evidence>
<accession>A0A1X7RS71</accession>
<dbReference type="GO" id="GO:0008270">
    <property type="term" value="F:zinc ion binding"/>
    <property type="evidence" value="ECO:0007669"/>
    <property type="project" value="UniProtKB-KW"/>
</dbReference>
<feature type="transmembrane region" description="Helical" evidence="3">
    <location>
        <begin position="30"/>
        <end position="55"/>
    </location>
</feature>
<evidence type="ECO:0000256" key="2">
    <source>
        <dbReference type="SAM" id="MobiDB-lite"/>
    </source>
</evidence>
<dbReference type="PANTHER" id="PTHR22765:SF434">
    <property type="entry name" value="GB|AAD18119.1-RELATED"/>
    <property type="match status" value="1"/>
</dbReference>
<dbReference type="SUPFAM" id="SSF57850">
    <property type="entry name" value="RING/U-box"/>
    <property type="match status" value="1"/>
</dbReference>
<dbReference type="InterPro" id="IPR013083">
    <property type="entry name" value="Znf_RING/FYVE/PHD"/>
</dbReference>
<keyword evidence="6" id="KW-1185">Reference proteome</keyword>
<keyword evidence="3" id="KW-1133">Transmembrane helix</keyword>
<dbReference type="Proteomes" id="UP000215127">
    <property type="component" value="Chromosome 4"/>
</dbReference>
<dbReference type="CDD" id="cd16473">
    <property type="entry name" value="RING-H2_RNF103"/>
    <property type="match status" value="1"/>
</dbReference>
<sequence length="422" mass="45447">MSSTTSAAPAATTTGSTEKHDGKSNSNNPLLFFVALGFGVVFTNLWIIVGVKYCFRYNARNRAARILNEHGEPIDLDNMPPGHRRRRKEKKLMSMQEVNERFPLTKYKVFRSSREAVGVPEGGVTTSPSRPASVRRVEGVNSSMVGGTVADTAPPQTALAIAQQDHAEAVTGGNTTSKPTPQATTSTDLVAEKNDTAIRSSSVGTGDDDDEDDPIRTAAPAELLDVPGDTCAICIDTLDDDDDVRGLTCGHAFHGSCVDPWLTSRRACCPLCKADYYVPKPRDAAADGERGSMPTYPSHTWIGPGGFRPHMILTSRGFFLGDQVQERMNGPGGARRNHAARTTNTTTNGAARPGFFGRWRPGAQSATTTTPTAGTTNPSTDPTITTQTPPTSTWRSMLPRLRRGEETRTQEAQLEAGIRTVR</sequence>
<dbReference type="STRING" id="1276538.A0A1X7RS71"/>
<protein>
    <recommendedName>
        <fullName evidence="4">RING-type domain-containing protein</fullName>
    </recommendedName>
</protein>
<dbReference type="PANTHER" id="PTHR22765">
    <property type="entry name" value="RING FINGER AND PROTEASE ASSOCIATED DOMAIN-CONTAINING"/>
    <property type="match status" value="1"/>
</dbReference>
<feature type="compositionally biased region" description="Polar residues" evidence="2">
    <location>
        <begin position="172"/>
        <end position="188"/>
    </location>
</feature>
<keyword evidence="3" id="KW-0812">Transmembrane</keyword>
<feature type="compositionally biased region" description="Low complexity" evidence="2">
    <location>
        <begin position="1"/>
        <end position="16"/>
    </location>
</feature>
<keyword evidence="1" id="KW-0863">Zinc-finger</keyword>
<dbReference type="GO" id="GO:0061630">
    <property type="term" value="F:ubiquitin protein ligase activity"/>
    <property type="evidence" value="ECO:0007669"/>
    <property type="project" value="TreeGrafter"/>
</dbReference>
<dbReference type="PROSITE" id="PS50089">
    <property type="entry name" value="ZF_RING_2"/>
    <property type="match status" value="1"/>
</dbReference>
<dbReference type="InterPro" id="IPR051826">
    <property type="entry name" value="E3_ubiquitin-ligase_domain"/>
</dbReference>
<keyword evidence="1" id="KW-0862">Zinc</keyword>
<evidence type="ECO:0000313" key="6">
    <source>
        <dbReference type="Proteomes" id="UP000215127"/>
    </source>
</evidence>
<dbReference type="EMBL" id="LT853695">
    <property type="protein sequence ID" value="SMQ50249.1"/>
    <property type="molecule type" value="Genomic_DNA"/>
</dbReference>
<proteinExistence type="predicted"/>
<organism evidence="5 6">
    <name type="scientific">Zymoseptoria tritici (strain ST99CH_3D7)</name>
    <dbReference type="NCBI Taxonomy" id="1276538"/>
    <lineage>
        <taxon>Eukaryota</taxon>
        <taxon>Fungi</taxon>
        <taxon>Dikarya</taxon>
        <taxon>Ascomycota</taxon>
        <taxon>Pezizomycotina</taxon>
        <taxon>Dothideomycetes</taxon>
        <taxon>Dothideomycetidae</taxon>
        <taxon>Mycosphaerellales</taxon>
        <taxon>Mycosphaerellaceae</taxon>
        <taxon>Zymoseptoria</taxon>
    </lineage>
</organism>
<keyword evidence="1" id="KW-0479">Metal-binding</keyword>
<gene>
    <name evidence="5" type="ORF">ZT3D7_G5402</name>
</gene>
<dbReference type="AlphaFoldDB" id="A0A1X7RS71"/>
<keyword evidence="3" id="KW-0472">Membrane</keyword>